<dbReference type="RefSeq" id="WP_158679894.1">
    <property type="nucleotide sequence ID" value="NZ_JASNGB010000001.1"/>
</dbReference>
<comment type="caution">
    <text evidence="2">The sequence shown here is derived from an EMBL/GenBank/DDBJ whole genome shotgun (WGS) entry which is preliminary data.</text>
</comment>
<evidence type="ECO:0000313" key="3">
    <source>
        <dbReference type="Proteomes" id="UP001302059"/>
    </source>
</evidence>
<dbReference type="Proteomes" id="UP001302059">
    <property type="component" value="Unassembled WGS sequence"/>
</dbReference>
<gene>
    <name evidence="2" type="ORF">QOL99_00385</name>
</gene>
<dbReference type="Gene3D" id="2.10.109.10">
    <property type="entry name" value="Umud Fragment, subunit A"/>
    <property type="match status" value="1"/>
</dbReference>
<reference evidence="2 3" key="1">
    <citation type="submission" date="2023-05" db="EMBL/GenBank/DDBJ databases">
        <authorList>
            <person name="Gao F."/>
        </authorList>
    </citation>
    <scope>NUCLEOTIDE SEQUENCE [LARGE SCALE GENOMIC DNA]</scope>
    <source>
        <strain evidence="2 3">MIMF12</strain>
    </source>
</reference>
<evidence type="ECO:0000259" key="1">
    <source>
        <dbReference type="SMART" id="SM00530"/>
    </source>
</evidence>
<dbReference type="InterPro" id="IPR010982">
    <property type="entry name" value="Lambda_DNA-bd_dom_sf"/>
</dbReference>
<dbReference type="InterPro" id="IPR039418">
    <property type="entry name" value="LexA-like"/>
</dbReference>
<dbReference type="Pfam" id="PF00717">
    <property type="entry name" value="Peptidase_S24"/>
    <property type="match status" value="1"/>
</dbReference>
<dbReference type="InterPro" id="IPR001387">
    <property type="entry name" value="Cro/C1-type_HTH"/>
</dbReference>
<dbReference type="InterPro" id="IPR015927">
    <property type="entry name" value="Peptidase_S24_S26A/B/C"/>
</dbReference>
<dbReference type="CDD" id="cd00093">
    <property type="entry name" value="HTH_XRE"/>
    <property type="match status" value="1"/>
</dbReference>
<dbReference type="SUPFAM" id="SSF51306">
    <property type="entry name" value="LexA/Signal peptidase"/>
    <property type="match status" value="1"/>
</dbReference>
<protein>
    <submittedName>
        <fullName evidence="2">LexA family transcriptional regulator</fullName>
    </submittedName>
</protein>
<dbReference type="SUPFAM" id="SSF47413">
    <property type="entry name" value="lambda repressor-like DNA-binding domains"/>
    <property type="match status" value="1"/>
</dbReference>
<dbReference type="Gene3D" id="1.10.260.40">
    <property type="entry name" value="lambda repressor-like DNA-binding domains"/>
    <property type="match status" value="1"/>
</dbReference>
<name>A0ABT7JDR0_9DEIO</name>
<proteinExistence type="predicted"/>
<dbReference type="CDD" id="cd06529">
    <property type="entry name" value="S24_LexA-like"/>
    <property type="match status" value="1"/>
</dbReference>
<dbReference type="InterPro" id="IPR036286">
    <property type="entry name" value="LexA/Signal_pep-like_sf"/>
</dbReference>
<keyword evidence="3" id="KW-1185">Reference proteome</keyword>
<accession>A0ABT7JDR0</accession>
<organism evidence="2 3">
    <name type="scientific">Deinococcus rhizophilus</name>
    <dbReference type="NCBI Taxonomy" id="3049544"/>
    <lineage>
        <taxon>Bacteria</taxon>
        <taxon>Thermotogati</taxon>
        <taxon>Deinococcota</taxon>
        <taxon>Deinococci</taxon>
        <taxon>Deinococcales</taxon>
        <taxon>Deinococcaceae</taxon>
        <taxon>Deinococcus</taxon>
    </lineage>
</organism>
<feature type="domain" description="HTH cro/C1-type" evidence="1">
    <location>
        <begin position="19"/>
        <end position="79"/>
    </location>
</feature>
<sequence length="225" mass="24124">MPRPRARANQKVIPKWAEALRERRIALGLSQEDITEKTADLVSQRSVSALETGSTPLSGMAIGRVVALARALGWTLAEMQRATGVDLGIAEASTVGEGSADVYPLSAALNPEKPGGAIDHEAVVPGVEQPLLLRADTDEMHGTTPASIRPGDYLHVDRAHTTLEEGRVYVVTDADGPHVRLYTTTRLGAVFRAENRQYEDIPAQEAQVVGLVAGVTSDYNPQLLN</sequence>
<evidence type="ECO:0000313" key="2">
    <source>
        <dbReference type="EMBL" id="MDL2342605.1"/>
    </source>
</evidence>
<dbReference type="EMBL" id="JASNGB010000001">
    <property type="protein sequence ID" value="MDL2342605.1"/>
    <property type="molecule type" value="Genomic_DNA"/>
</dbReference>
<dbReference type="SMART" id="SM00530">
    <property type="entry name" value="HTH_XRE"/>
    <property type="match status" value="1"/>
</dbReference>